<evidence type="ECO:0000313" key="3">
    <source>
        <dbReference type="Proteomes" id="UP001055159"/>
    </source>
</evidence>
<evidence type="ECO:0000259" key="1">
    <source>
        <dbReference type="Pfam" id="PF13391"/>
    </source>
</evidence>
<feature type="domain" description="HNH nuclease" evidence="1">
    <location>
        <begin position="212"/>
        <end position="261"/>
    </location>
</feature>
<gene>
    <name evidence="2" type="ORF">MJO55_04350</name>
</gene>
<keyword evidence="2" id="KW-0255">Endonuclease</keyword>
<dbReference type="RefSeq" id="WP_239735728.1">
    <property type="nucleotide sequence ID" value="NZ_CP092427.2"/>
</dbReference>
<dbReference type="Proteomes" id="UP001055159">
    <property type="component" value="Chromosome"/>
</dbReference>
<sequence>MVDALASRLALRKPRSSAAFVAHSLLVDSAVELELRRLIFDRLAEIVAEHGVVTRSELEALQVGGETRRIIDRSRGIWNPNSMLATLSVISNPAGPYADTDIGESLFAYDYRSGSTDGDNKKMRRAYELGLPIILLRTIRPGVFVPVFPVYVVKDDFDNRQFVLALDESLRFVSDPLHLKPIEREYAIRAIKQRLHQPEFRGRVMVAYDQRCTVCALKHGRLLDAAHIIGDDKPHGVPVVNNGLSMCKIHHAAYDANLLGITPDHVVRINSALMQELDGPMLRHGLQEMNGRPITLPKRVADRPSQERLAERFAEFEAAS</sequence>
<evidence type="ECO:0000313" key="2">
    <source>
        <dbReference type="EMBL" id="ULP37674.1"/>
    </source>
</evidence>
<accession>A0ABY3UDH1</accession>
<dbReference type="EMBL" id="CP092427">
    <property type="protein sequence ID" value="ULP37674.1"/>
    <property type="molecule type" value="Genomic_DNA"/>
</dbReference>
<reference evidence="2" key="1">
    <citation type="submission" date="2022-08" db="EMBL/GenBank/DDBJ databases">
        <title>Whole genome sequencing of non-tuberculosis mycobacteria type-strains.</title>
        <authorList>
            <person name="Igarashi Y."/>
            <person name="Osugi A."/>
            <person name="Mitarai S."/>
        </authorList>
    </citation>
    <scope>NUCLEOTIDE SEQUENCE</scope>
    <source>
        <strain evidence="2">JCM 16372</strain>
    </source>
</reference>
<name>A0ABY3UDH1_9MYCO</name>
<dbReference type="GO" id="GO:0004519">
    <property type="term" value="F:endonuclease activity"/>
    <property type="evidence" value="ECO:0007669"/>
    <property type="project" value="UniProtKB-KW"/>
</dbReference>
<keyword evidence="3" id="KW-1185">Reference proteome</keyword>
<dbReference type="Pfam" id="PF13391">
    <property type="entry name" value="HNH_2"/>
    <property type="match status" value="1"/>
</dbReference>
<dbReference type="InterPro" id="IPR003615">
    <property type="entry name" value="HNH_nuc"/>
</dbReference>
<protein>
    <submittedName>
        <fullName evidence="2">Restriction endonuclease</fullName>
    </submittedName>
</protein>
<keyword evidence="2" id="KW-0540">Nuclease</keyword>
<organism evidence="2 3">
    <name type="scientific">Mycolicibacterium rufum</name>
    <dbReference type="NCBI Taxonomy" id="318424"/>
    <lineage>
        <taxon>Bacteria</taxon>
        <taxon>Bacillati</taxon>
        <taxon>Actinomycetota</taxon>
        <taxon>Actinomycetes</taxon>
        <taxon>Mycobacteriales</taxon>
        <taxon>Mycobacteriaceae</taxon>
        <taxon>Mycolicibacterium</taxon>
    </lineage>
</organism>
<proteinExistence type="predicted"/>
<keyword evidence="2" id="KW-0378">Hydrolase</keyword>